<reference evidence="3 5" key="2">
    <citation type="submission" date="2017-09" db="EMBL/GenBank/DDBJ databases">
        <title>Large-scale bioinformatics analysis of Bacillus genomes uncovers conserved roles of natural products in bacterial physiology.</title>
        <authorList>
            <consortium name="Agbiome Team Llc"/>
            <person name="Bleich R.M."/>
            <person name="Grubbs K.J."/>
            <person name="Santa Maria K.C."/>
            <person name="Allen S.E."/>
            <person name="Farag S."/>
            <person name="Shank E.A."/>
            <person name="Bowers A."/>
        </authorList>
    </citation>
    <scope>NUCLEOTIDE SEQUENCE [LARGE SCALE GENOMIC DNA]</scope>
    <source>
        <strain evidence="3 5">AFS085496</strain>
    </source>
</reference>
<reference evidence="2 4" key="1">
    <citation type="submission" date="2017-09" db="EMBL/GenBank/DDBJ databases">
        <title>Large-scale bioinformatics analysis of Bacillus genomes uncovers conserved roles of natural products in bacterial physiology.</title>
        <authorList>
            <consortium name="Agbiome Team Llc"/>
            <person name="Bleich R.M."/>
            <person name="Kirk G.J."/>
            <person name="Santa Maria K.C."/>
            <person name="Allen S.E."/>
            <person name="Farag S."/>
            <person name="Shank E.A."/>
            <person name="Bowers A."/>
        </authorList>
    </citation>
    <scope>NUCLEOTIDE SEQUENCE [LARGE SCALE GENOMIC DNA]</scope>
    <source>
        <strain evidence="2 4">AFS005140</strain>
    </source>
</reference>
<dbReference type="PANTHER" id="PTHR43229">
    <property type="entry name" value="NODULATION PROTEIN J"/>
    <property type="match status" value="1"/>
</dbReference>
<comment type="caution">
    <text evidence="3">The sequence shown here is derived from an EMBL/GenBank/DDBJ whole genome shotgun (WGS) entry which is preliminary data.</text>
</comment>
<proteinExistence type="predicted"/>
<evidence type="ECO:0000313" key="3">
    <source>
        <dbReference type="EMBL" id="PFJ35260.1"/>
    </source>
</evidence>
<dbReference type="EMBL" id="NTYF01000047">
    <property type="protein sequence ID" value="PER53038.1"/>
    <property type="molecule type" value="Genomic_DNA"/>
</dbReference>
<feature type="transmembrane region" description="Helical" evidence="1">
    <location>
        <begin position="21"/>
        <end position="46"/>
    </location>
</feature>
<dbReference type="InterPro" id="IPR051784">
    <property type="entry name" value="Nod_factor_ABC_transporter"/>
</dbReference>
<feature type="transmembrane region" description="Helical" evidence="1">
    <location>
        <begin position="58"/>
        <end position="78"/>
    </location>
</feature>
<keyword evidence="1" id="KW-0472">Membrane</keyword>
<feature type="transmembrane region" description="Helical" evidence="1">
    <location>
        <begin position="170"/>
        <end position="193"/>
    </location>
</feature>
<dbReference type="Proteomes" id="UP000219897">
    <property type="component" value="Unassembled WGS sequence"/>
</dbReference>
<accession>A0A9X6ZRN1</accession>
<keyword evidence="1" id="KW-1133">Transmembrane helix</keyword>
<dbReference type="Proteomes" id="UP000224003">
    <property type="component" value="Unassembled WGS sequence"/>
</dbReference>
<feature type="transmembrane region" description="Helical" evidence="1">
    <location>
        <begin position="223"/>
        <end position="242"/>
    </location>
</feature>
<name>A0A9X6ZRN1_BACTU</name>
<sequence>MGLYNIFISNLRREGINMLRYLPNTISELVIFYLVFLGFFLGITLVGDPNTIEHNIQLVILNYVFWFLILTVTQGIGWEISNEAGQGTLEQLYLTPYKLSFILLTRMISTILINLVTISFLLFGAMLTANQWLNIDLISILPILCITLIGVFGIGYAIAGITMILKQVDYILQLFQFIIMGLTFIPLTVAPFLKYGPFMLGLQLIRDIAINKKSLFSIGGAELLFLIVNACIYLVIGLIVFWRCEKIAKNKGLFGHY</sequence>
<dbReference type="EMBL" id="NUVX01000050">
    <property type="protein sequence ID" value="PFJ35260.1"/>
    <property type="molecule type" value="Genomic_DNA"/>
</dbReference>
<evidence type="ECO:0000313" key="2">
    <source>
        <dbReference type="EMBL" id="PER53038.1"/>
    </source>
</evidence>
<evidence type="ECO:0000313" key="4">
    <source>
        <dbReference type="Proteomes" id="UP000219897"/>
    </source>
</evidence>
<keyword evidence="1" id="KW-0812">Transmembrane</keyword>
<evidence type="ECO:0000256" key="1">
    <source>
        <dbReference type="SAM" id="Phobius"/>
    </source>
</evidence>
<protein>
    <submittedName>
        <fullName evidence="3">ABC transporter</fullName>
    </submittedName>
</protein>
<evidence type="ECO:0000313" key="5">
    <source>
        <dbReference type="Proteomes" id="UP000224003"/>
    </source>
</evidence>
<dbReference type="AlphaFoldDB" id="A0A9X6ZRN1"/>
<feature type="transmembrane region" description="Helical" evidence="1">
    <location>
        <begin position="137"/>
        <end position="158"/>
    </location>
</feature>
<gene>
    <name evidence="2" type="ORF">CN495_14310</name>
    <name evidence="3" type="ORF">COJ15_25320</name>
</gene>
<dbReference type="PANTHER" id="PTHR43229:SF2">
    <property type="entry name" value="NODULATION PROTEIN J"/>
    <property type="match status" value="1"/>
</dbReference>
<organism evidence="3 5">
    <name type="scientific">Bacillus thuringiensis</name>
    <dbReference type="NCBI Taxonomy" id="1428"/>
    <lineage>
        <taxon>Bacteria</taxon>
        <taxon>Bacillati</taxon>
        <taxon>Bacillota</taxon>
        <taxon>Bacilli</taxon>
        <taxon>Bacillales</taxon>
        <taxon>Bacillaceae</taxon>
        <taxon>Bacillus</taxon>
        <taxon>Bacillus cereus group</taxon>
    </lineage>
</organism>
<feature type="transmembrane region" description="Helical" evidence="1">
    <location>
        <begin position="99"/>
        <end position="125"/>
    </location>
</feature>